<protein>
    <recommendedName>
        <fullName evidence="4 5">Exocyst complex component 7</fullName>
    </recommendedName>
    <alternativeName>
        <fullName evidence="5">Exocyst complex component Exo70</fullName>
    </alternativeName>
</protein>
<dbReference type="STRING" id="8022.A0A060YNJ7"/>
<evidence type="ECO:0000259" key="8">
    <source>
        <dbReference type="Pfam" id="PF03081"/>
    </source>
</evidence>
<dbReference type="Proteomes" id="UP000193380">
    <property type="component" value="Unassembled WGS sequence"/>
</dbReference>
<comment type="similarity">
    <text evidence="1 5">Belongs to the EXO70 family.</text>
</comment>
<evidence type="ECO:0000256" key="3">
    <source>
        <dbReference type="ARBA" id="ARBA00022483"/>
    </source>
</evidence>
<dbReference type="Pfam" id="PF01498">
    <property type="entry name" value="HTH_Tnp_Tc3_2"/>
    <property type="match status" value="1"/>
</dbReference>
<evidence type="ECO:0000259" key="7">
    <source>
        <dbReference type="Pfam" id="PF01498"/>
    </source>
</evidence>
<dbReference type="InterPro" id="IPR016159">
    <property type="entry name" value="Cullin_repeat-like_dom_sf"/>
</dbReference>
<accession>A0A060YNJ7</accession>
<dbReference type="PANTHER" id="PTHR12542:SF41">
    <property type="entry name" value="EXOCYST COMPLEX COMPONENT 7"/>
    <property type="match status" value="1"/>
</dbReference>
<dbReference type="EMBL" id="FR914769">
    <property type="protein sequence ID" value="CDQ93266.1"/>
    <property type="molecule type" value="Genomic_DNA"/>
</dbReference>
<feature type="domain" description="Transposase Tc1-like" evidence="7">
    <location>
        <begin position="18"/>
        <end position="88"/>
    </location>
</feature>
<gene>
    <name evidence="9" type="ORF">GSONMT00014782001</name>
</gene>
<dbReference type="SUPFAM" id="SSF74788">
    <property type="entry name" value="Cullin repeat-like"/>
    <property type="match status" value="1"/>
</dbReference>
<evidence type="ECO:0000256" key="6">
    <source>
        <dbReference type="SAM" id="MobiDB-lite"/>
    </source>
</evidence>
<feature type="non-terminal residue" evidence="9">
    <location>
        <position position="1"/>
    </location>
</feature>
<dbReference type="PANTHER" id="PTHR12542">
    <property type="entry name" value="EXOCYST COMPLEX PROTEIN EXO70"/>
    <property type="match status" value="1"/>
</dbReference>
<keyword evidence="2 5" id="KW-0813">Transport</keyword>
<dbReference type="InterPro" id="IPR002492">
    <property type="entry name" value="Transposase_Tc1-like"/>
</dbReference>
<dbReference type="Gene3D" id="1.20.1280.170">
    <property type="entry name" value="Exocyst complex component Exo70"/>
    <property type="match status" value="1"/>
</dbReference>
<evidence type="ECO:0000256" key="5">
    <source>
        <dbReference type="RuleBase" id="RU365026"/>
    </source>
</evidence>
<dbReference type="AlphaFoldDB" id="A0A060YNJ7"/>
<dbReference type="InterPro" id="IPR036397">
    <property type="entry name" value="RNaseH_sf"/>
</dbReference>
<comment type="function">
    <text evidence="5">Component of the exocyst complex involved in the docking of exocytic vesicles with fusion sites on the plasma membrane.</text>
</comment>
<dbReference type="GO" id="GO:0015074">
    <property type="term" value="P:DNA integration"/>
    <property type="evidence" value="ECO:0007669"/>
    <property type="project" value="InterPro"/>
</dbReference>
<dbReference type="GO" id="GO:0005546">
    <property type="term" value="F:phosphatidylinositol-4,5-bisphosphate binding"/>
    <property type="evidence" value="ECO:0007669"/>
    <property type="project" value="InterPro"/>
</dbReference>
<feature type="domain" description="Exocyst complex subunit Exo70 C-terminal" evidence="8">
    <location>
        <begin position="146"/>
        <end position="276"/>
    </location>
</feature>
<sequence length="287" mass="33312">VVKKALGRPRKSSKRQDRLLKLIQLRDRGTTSTELAQEWQQAGVSASARTVRRRLLEDGLVSRRASKKPLLSRKNIRDRLIFCKRYRDWTAEDWGKVIFSGESPFRLIGASRKKAFFGYKTRWLLDGWFFLIEIELFCSPDADESEEQPSDSQESKGNDNRRALSPYVCKVLEHLQYNLQSKAKVYEDHALGAIFLLNNYNYILKSMKKSSLFEVVKTSGRDPEVEYGELIEQQKQVYQHSWLKVTECLTEKNLPTFKPGDKLKEKDCQVIKDKFKVRQGGQIPPCT</sequence>
<dbReference type="Gene3D" id="3.30.420.10">
    <property type="entry name" value="Ribonuclease H-like superfamily/Ribonuclease H"/>
    <property type="match status" value="1"/>
</dbReference>
<keyword evidence="3 5" id="KW-0268">Exocytosis</keyword>
<dbReference type="InterPro" id="IPR004140">
    <property type="entry name" value="Exo70"/>
</dbReference>
<reference evidence="9" key="1">
    <citation type="journal article" date="2014" name="Nat. Commun.">
        <title>The rainbow trout genome provides novel insights into evolution after whole-genome duplication in vertebrates.</title>
        <authorList>
            <person name="Berthelot C."/>
            <person name="Brunet F."/>
            <person name="Chalopin D."/>
            <person name="Juanchich A."/>
            <person name="Bernard M."/>
            <person name="Noel B."/>
            <person name="Bento P."/>
            <person name="Da Silva C."/>
            <person name="Labadie K."/>
            <person name="Alberti A."/>
            <person name="Aury J.M."/>
            <person name="Louis A."/>
            <person name="Dehais P."/>
            <person name="Bardou P."/>
            <person name="Montfort J."/>
            <person name="Klopp C."/>
            <person name="Cabau C."/>
            <person name="Gaspin C."/>
            <person name="Thorgaard G.H."/>
            <person name="Boussaha M."/>
            <person name="Quillet E."/>
            <person name="Guyomard R."/>
            <person name="Galiana D."/>
            <person name="Bobe J."/>
            <person name="Volff J.N."/>
            <person name="Genet C."/>
            <person name="Wincker P."/>
            <person name="Jaillon O."/>
            <person name="Roest Crollius H."/>
            <person name="Guiguen Y."/>
        </authorList>
    </citation>
    <scope>NUCLEOTIDE SEQUENCE [LARGE SCALE GENOMIC DNA]</scope>
</reference>
<evidence type="ECO:0000256" key="1">
    <source>
        <dbReference type="ARBA" id="ARBA00006756"/>
    </source>
</evidence>
<reference evidence="9" key="2">
    <citation type="submission" date="2014-03" db="EMBL/GenBank/DDBJ databases">
        <authorList>
            <person name="Genoscope - CEA"/>
        </authorList>
    </citation>
    <scope>NUCLEOTIDE SEQUENCE</scope>
</reference>
<keyword evidence="5" id="KW-0653">Protein transport</keyword>
<dbReference type="GO" id="GO:0006313">
    <property type="term" value="P:DNA transposition"/>
    <property type="evidence" value="ECO:0007669"/>
    <property type="project" value="InterPro"/>
</dbReference>
<feature type="region of interest" description="Disordered" evidence="6">
    <location>
        <begin position="142"/>
        <end position="161"/>
    </location>
</feature>
<proteinExistence type="inferred from homology"/>
<evidence type="ECO:0000256" key="2">
    <source>
        <dbReference type="ARBA" id="ARBA00022448"/>
    </source>
</evidence>
<organism evidence="9 10">
    <name type="scientific">Oncorhynchus mykiss</name>
    <name type="common">Rainbow trout</name>
    <name type="synonym">Salmo gairdneri</name>
    <dbReference type="NCBI Taxonomy" id="8022"/>
    <lineage>
        <taxon>Eukaryota</taxon>
        <taxon>Metazoa</taxon>
        <taxon>Chordata</taxon>
        <taxon>Craniata</taxon>
        <taxon>Vertebrata</taxon>
        <taxon>Euteleostomi</taxon>
        <taxon>Actinopterygii</taxon>
        <taxon>Neopterygii</taxon>
        <taxon>Teleostei</taxon>
        <taxon>Protacanthopterygii</taxon>
        <taxon>Salmoniformes</taxon>
        <taxon>Salmonidae</taxon>
        <taxon>Salmoninae</taxon>
        <taxon>Oncorhynchus</taxon>
    </lineage>
</organism>
<dbReference type="PaxDb" id="8022-A0A060YNJ7"/>
<dbReference type="GO" id="GO:0000145">
    <property type="term" value="C:exocyst"/>
    <property type="evidence" value="ECO:0007669"/>
    <property type="project" value="InterPro"/>
</dbReference>
<dbReference type="GO" id="GO:0015031">
    <property type="term" value="P:protein transport"/>
    <property type="evidence" value="ECO:0007669"/>
    <property type="project" value="UniProtKB-KW"/>
</dbReference>
<dbReference type="Pfam" id="PF03081">
    <property type="entry name" value="Exo70_C"/>
    <property type="match status" value="1"/>
</dbReference>
<evidence type="ECO:0000313" key="9">
    <source>
        <dbReference type="EMBL" id="CDQ93266.1"/>
    </source>
</evidence>
<evidence type="ECO:0000256" key="4">
    <source>
        <dbReference type="ARBA" id="ARBA00026169"/>
    </source>
</evidence>
<evidence type="ECO:0000313" key="10">
    <source>
        <dbReference type="Proteomes" id="UP000193380"/>
    </source>
</evidence>
<name>A0A060YNJ7_ONCMY</name>
<dbReference type="GO" id="GO:0003677">
    <property type="term" value="F:DNA binding"/>
    <property type="evidence" value="ECO:0007669"/>
    <property type="project" value="InterPro"/>
</dbReference>
<dbReference type="InterPro" id="IPR046364">
    <property type="entry name" value="Exo70_C"/>
</dbReference>
<dbReference type="GO" id="GO:0006887">
    <property type="term" value="P:exocytosis"/>
    <property type="evidence" value="ECO:0007669"/>
    <property type="project" value="UniProtKB-KW"/>
</dbReference>